<dbReference type="Proteomes" id="UP001154329">
    <property type="component" value="Chromosome 2"/>
</dbReference>
<evidence type="ECO:0000313" key="3">
    <source>
        <dbReference type="Proteomes" id="UP001154329"/>
    </source>
</evidence>
<dbReference type="EMBL" id="OU899035">
    <property type="protein sequence ID" value="CAH1724093.1"/>
    <property type="molecule type" value="Genomic_DNA"/>
</dbReference>
<protein>
    <submittedName>
        <fullName evidence="2">Uncharacterized protein</fullName>
    </submittedName>
</protein>
<evidence type="ECO:0000313" key="2">
    <source>
        <dbReference type="EMBL" id="CAH1724093.1"/>
    </source>
</evidence>
<feature type="compositionally biased region" description="Basic and acidic residues" evidence="1">
    <location>
        <begin position="106"/>
        <end position="115"/>
    </location>
</feature>
<sequence>MERRIKKYMPKDFRSSSFTSCDQKFSNDFDYNLNILVEINALKAGIKHLNYKEDSEKGLNKIVDRTKKYRKNGYGNSSAGKIDDVKMKHANATKKCGQGSSTAGNDVKKQSNRMRSDAVKMDCHLFKTEIPNALAELITAMNGCLSQYICKTAKIQKMTVSFCFGKSNSQKLFIYGSENGMRYAMKLLKKILSKMVREFSVK</sequence>
<accession>A0A9P0NKP1</accession>
<evidence type="ECO:0000256" key="1">
    <source>
        <dbReference type="SAM" id="MobiDB-lite"/>
    </source>
</evidence>
<feature type="region of interest" description="Disordered" evidence="1">
    <location>
        <begin position="94"/>
        <end position="115"/>
    </location>
</feature>
<organism evidence="2 3">
    <name type="scientific">Aphis gossypii</name>
    <name type="common">Cotton aphid</name>
    <dbReference type="NCBI Taxonomy" id="80765"/>
    <lineage>
        <taxon>Eukaryota</taxon>
        <taxon>Metazoa</taxon>
        <taxon>Ecdysozoa</taxon>
        <taxon>Arthropoda</taxon>
        <taxon>Hexapoda</taxon>
        <taxon>Insecta</taxon>
        <taxon>Pterygota</taxon>
        <taxon>Neoptera</taxon>
        <taxon>Paraneoptera</taxon>
        <taxon>Hemiptera</taxon>
        <taxon>Sternorrhyncha</taxon>
        <taxon>Aphidomorpha</taxon>
        <taxon>Aphidoidea</taxon>
        <taxon>Aphididae</taxon>
        <taxon>Aphidini</taxon>
        <taxon>Aphis</taxon>
        <taxon>Aphis</taxon>
    </lineage>
</organism>
<proteinExistence type="predicted"/>
<keyword evidence="3" id="KW-1185">Reference proteome</keyword>
<gene>
    <name evidence="2" type="ORF">APHIGO_LOCUS5453</name>
</gene>
<reference evidence="2" key="2">
    <citation type="submission" date="2022-10" db="EMBL/GenBank/DDBJ databases">
        <authorList>
            <consortium name="ENA_rothamsted_submissions"/>
            <consortium name="culmorum"/>
            <person name="King R."/>
        </authorList>
    </citation>
    <scope>NUCLEOTIDE SEQUENCE</scope>
</reference>
<dbReference type="AlphaFoldDB" id="A0A9P0NKP1"/>
<reference evidence="2" key="1">
    <citation type="submission" date="2022-02" db="EMBL/GenBank/DDBJ databases">
        <authorList>
            <person name="King R."/>
        </authorList>
    </citation>
    <scope>NUCLEOTIDE SEQUENCE</scope>
</reference>
<name>A0A9P0NKP1_APHGO</name>